<dbReference type="EMBL" id="BMUT01000014">
    <property type="protein sequence ID" value="GGY02354.1"/>
    <property type="molecule type" value="Genomic_DNA"/>
</dbReference>
<proteinExistence type="predicted"/>
<sequence length="110" mass="11542">MALAGRRRLPAPRAPPPGTARPAAPLSLVADPRAALRFRLRPAGSVGRPAAPPPSLTPADAFLKPAIRSGPGKAIRRFAWFALASVPQVPTPPNPEQAGTRWVPPHTADE</sequence>
<keyword evidence="3" id="KW-1185">Reference proteome</keyword>
<gene>
    <name evidence="2" type="ORF">GCM10010324_56590</name>
</gene>
<accession>A0ABQ2Z5Y7</accession>
<feature type="compositionally biased region" description="Basic residues" evidence="1">
    <location>
        <begin position="1"/>
        <end position="10"/>
    </location>
</feature>
<reference evidence="3" key="1">
    <citation type="journal article" date="2019" name="Int. J. Syst. Evol. Microbiol.">
        <title>The Global Catalogue of Microorganisms (GCM) 10K type strain sequencing project: providing services to taxonomists for standard genome sequencing and annotation.</title>
        <authorList>
            <consortium name="The Broad Institute Genomics Platform"/>
            <consortium name="The Broad Institute Genome Sequencing Center for Infectious Disease"/>
            <person name="Wu L."/>
            <person name="Ma J."/>
        </authorList>
    </citation>
    <scope>NUCLEOTIDE SEQUENCE [LARGE SCALE GENOMIC DNA]</scope>
    <source>
        <strain evidence="3">JCM 4586</strain>
    </source>
</reference>
<organism evidence="2 3">
    <name type="scientific">Streptomyces hiroshimensis</name>
    <dbReference type="NCBI Taxonomy" id="66424"/>
    <lineage>
        <taxon>Bacteria</taxon>
        <taxon>Bacillati</taxon>
        <taxon>Actinomycetota</taxon>
        <taxon>Actinomycetes</taxon>
        <taxon>Kitasatosporales</taxon>
        <taxon>Streptomycetaceae</taxon>
        <taxon>Streptomyces</taxon>
    </lineage>
</organism>
<feature type="region of interest" description="Disordered" evidence="1">
    <location>
        <begin position="1"/>
        <end position="27"/>
    </location>
</feature>
<feature type="region of interest" description="Disordered" evidence="1">
    <location>
        <begin position="89"/>
        <end position="110"/>
    </location>
</feature>
<protein>
    <submittedName>
        <fullName evidence="2">Uncharacterized protein</fullName>
    </submittedName>
</protein>
<dbReference type="Proteomes" id="UP000659223">
    <property type="component" value="Unassembled WGS sequence"/>
</dbReference>
<name>A0ABQ2Z5Y7_9ACTN</name>
<comment type="caution">
    <text evidence="2">The sequence shown here is derived from an EMBL/GenBank/DDBJ whole genome shotgun (WGS) entry which is preliminary data.</text>
</comment>
<evidence type="ECO:0000313" key="2">
    <source>
        <dbReference type="EMBL" id="GGY02354.1"/>
    </source>
</evidence>
<evidence type="ECO:0000256" key="1">
    <source>
        <dbReference type="SAM" id="MobiDB-lite"/>
    </source>
</evidence>
<evidence type="ECO:0000313" key="3">
    <source>
        <dbReference type="Proteomes" id="UP000659223"/>
    </source>
</evidence>